<dbReference type="RefSeq" id="WP_181449347.1">
    <property type="nucleotide sequence ID" value="NZ_POUD01000454.1"/>
</dbReference>
<name>A0A2W2DQ69_9ACTN</name>
<keyword evidence="4" id="KW-1185">Reference proteome</keyword>
<dbReference type="EMBL" id="POUD01000454">
    <property type="protein sequence ID" value="PZG03110.1"/>
    <property type="molecule type" value="Genomic_DNA"/>
</dbReference>
<feature type="domain" description="Activator of Hsp90 ATPase homologue 1/2-like C-terminal" evidence="2">
    <location>
        <begin position="23"/>
        <end position="49"/>
    </location>
</feature>
<organism evidence="3 4">
    <name type="scientific">Nonomuraea aridisoli</name>
    <dbReference type="NCBI Taxonomy" id="2070368"/>
    <lineage>
        <taxon>Bacteria</taxon>
        <taxon>Bacillati</taxon>
        <taxon>Actinomycetota</taxon>
        <taxon>Actinomycetes</taxon>
        <taxon>Streptosporangiales</taxon>
        <taxon>Streptosporangiaceae</taxon>
        <taxon>Nonomuraea</taxon>
    </lineage>
</organism>
<sequence>MNETLTLHPDGRTTLRLQRRLPHPPEKVWRAITEPEHLAAWFPTTVTIDGDRISYGFGPDGRIT</sequence>
<dbReference type="Proteomes" id="UP000249304">
    <property type="component" value="Unassembled WGS sequence"/>
</dbReference>
<dbReference type="AlphaFoldDB" id="A0A2W2DQ69"/>
<comment type="similarity">
    <text evidence="1">Belongs to the AHA1 family.</text>
</comment>
<proteinExistence type="inferred from homology"/>
<evidence type="ECO:0000313" key="4">
    <source>
        <dbReference type="Proteomes" id="UP000249304"/>
    </source>
</evidence>
<dbReference type="Pfam" id="PF08327">
    <property type="entry name" value="AHSA1"/>
    <property type="match status" value="1"/>
</dbReference>
<comment type="caution">
    <text evidence="3">The sequence shown here is derived from an EMBL/GenBank/DDBJ whole genome shotgun (WGS) entry which is preliminary data.</text>
</comment>
<reference evidence="3 4" key="1">
    <citation type="submission" date="2018-01" db="EMBL/GenBank/DDBJ databases">
        <title>Draft genome sequence of Nonomuraea sp. KC333.</title>
        <authorList>
            <person name="Sahin N."/>
            <person name="Saygin H."/>
            <person name="Ay H."/>
        </authorList>
    </citation>
    <scope>NUCLEOTIDE SEQUENCE [LARGE SCALE GENOMIC DNA]</scope>
    <source>
        <strain evidence="3 4">KC333</strain>
    </source>
</reference>
<gene>
    <name evidence="3" type="ORF">C1J01_46545</name>
</gene>
<evidence type="ECO:0000256" key="1">
    <source>
        <dbReference type="ARBA" id="ARBA00006817"/>
    </source>
</evidence>
<dbReference type="SUPFAM" id="SSF55961">
    <property type="entry name" value="Bet v1-like"/>
    <property type="match status" value="1"/>
</dbReference>
<dbReference type="Gene3D" id="3.30.530.20">
    <property type="match status" value="1"/>
</dbReference>
<dbReference type="InterPro" id="IPR013538">
    <property type="entry name" value="ASHA1/2-like_C"/>
</dbReference>
<protein>
    <submittedName>
        <fullName evidence="3">Toxin-antitoxin system toxin subunit</fullName>
    </submittedName>
</protein>
<feature type="non-terminal residue" evidence="3">
    <location>
        <position position="64"/>
    </location>
</feature>
<evidence type="ECO:0000313" key="3">
    <source>
        <dbReference type="EMBL" id="PZG03110.1"/>
    </source>
</evidence>
<evidence type="ECO:0000259" key="2">
    <source>
        <dbReference type="Pfam" id="PF08327"/>
    </source>
</evidence>
<accession>A0A2W2DQ69</accession>
<dbReference type="InterPro" id="IPR023393">
    <property type="entry name" value="START-like_dom_sf"/>
</dbReference>